<dbReference type="Gene3D" id="1.25.10.10">
    <property type="entry name" value="Leucine-rich Repeat Variant"/>
    <property type="match status" value="1"/>
</dbReference>
<dbReference type="Proteomes" id="UP000239649">
    <property type="component" value="Unassembled WGS sequence"/>
</dbReference>
<dbReference type="Pfam" id="PF00400">
    <property type="entry name" value="WD40"/>
    <property type="match status" value="7"/>
</dbReference>
<keyword evidence="9" id="KW-1185">Reference proteome</keyword>
<dbReference type="GO" id="GO:0010992">
    <property type="term" value="P:ubiquitin recycling"/>
    <property type="evidence" value="ECO:0007669"/>
    <property type="project" value="TreeGrafter"/>
</dbReference>
<dbReference type="PANTHER" id="PTHR19849">
    <property type="entry name" value="PHOSPHOLIPASE A-2-ACTIVATING PROTEIN"/>
    <property type="match status" value="1"/>
</dbReference>
<proteinExistence type="predicted"/>
<feature type="repeat" description="WD" evidence="5">
    <location>
        <begin position="181"/>
        <end position="214"/>
    </location>
</feature>
<dbReference type="STRING" id="554055.A0A2P6VNJ3"/>
<dbReference type="GO" id="GO:0043161">
    <property type="term" value="P:proteasome-mediated ubiquitin-dependent protein catabolic process"/>
    <property type="evidence" value="ECO:0007669"/>
    <property type="project" value="TreeGrafter"/>
</dbReference>
<feature type="repeat" description="WD" evidence="5">
    <location>
        <begin position="54"/>
        <end position="102"/>
    </location>
</feature>
<dbReference type="PRINTS" id="PR00320">
    <property type="entry name" value="GPROTEINBRPT"/>
</dbReference>
<comment type="caution">
    <text evidence="8">The sequence shown here is derived from an EMBL/GenBank/DDBJ whole genome shotgun (WGS) entry which is preliminary data.</text>
</comment>
<evidence type="ECO:0000313" key="8">
    <source>
        <dbReference type="EMBL" id="PSC75649.1"/>
    </source>
</evidence>
<feature type="repeat" description="WD" evidence="5">
    <location>
        <begin position="103"/>
        <end position="133"/>
    </location>
</feature>
<dbReference type="Pfam" id="PF09070">
    <property type="entry name" value="PFU"/>
    <property type="match status" value="1"/>
</dbReference>
<dbReference type="AlphaFoldDB" id="A0A2P6VNJ3"/>
<evidence type="ECO:0000259" key="6">
    <source>
        <dbReference type="PROSITE" id="PS51394"/>
    </source>
</evidence>
<evidence type="ECO:0000259" key="7">
    <source>
        <dbReference type="PROSITE" id="PS51396"/>
    </source>
</evidence>
<dbReference type="GO" id="GO:0005737">
    <property type="term" value="C:cytoplasm"/>
    <property type="evidence" value="ECO:0007669"/>
    <property type="project" value="UniProtKB-SubCell"/>
</dbReference>
<dbReference type="InterPro" id="IPR020472">
    <property type="entry name" value="WD40_PAC1"/>
</dbReference>
<dbReference type="InterPro" id="IPR001680">
    <property type="entry name" value="WD40_rpt"/>
</dbReference>
<name>A0A2P6VNJ3_9CHLO</name>
<keyword evidence="2" id="KW-0963">Cytoplasm</keyword>
<dbReference type="InterPro" id="IPR013535">
    <property type="entry name" value="PUL_dom"/>
</dbReference>
<dbReference type="PROSITE" id="PS51394">
    <property type="entry name" value="PFU"/>
    <property type="match status" value="1"/>
</dbReference>
<evidence type="ECO:0000256" key="3">
    <source>
        <dbReference type="ARBA" id="ARBA00022574"/>
    </source>
</evidence>
<evidence type="ECO:0000256" key="4">
    <source>
        <dbReference type="ARBA" id="ARBA00022737"/>
    </source>
</evidence>
<gene>
    <name evidence="8" type="ORF">C2E20_1517</name>
</gene>
<dbReference type="InterPro" id="IPR019775">
    <property type="entry name" value="WD40_repeat_CS"/>
</dbReference>
<dbReference type="GO" id="GO:0043130">
    <property type="term" value="F:ubiquitin binding"/>
    <property type="evidence" value="ECO:0007669"/>
    <property type="project" value="TreeGrafter"/>
</dbReference>
<dbReference type="PROSITE" id="PS50082">
    <property type="entry name" value="WD_REPEATS_2"/>
    <property type="match status" value="6"/>
</dbReference>
<feature type="domain" description="PUL" evidence="7">
    <location>
        <begin position="515"/>
        <end position="806"/>
    </location>
</feature>
<keyword evidence="4" id="KW-0677">Repeat</keyword>
<accession>A0A2P6VNJ3</accession>
<dbReference type="InterPro" id="IPR011989">
    <property type="entry name" value="ARM-like"/>
</dbReference>
<feature type="domain" description="PFU" evidence="6">
    <location>
        <begin position="367"/>
        <end position="467"/>
    </location>
</feature>
<protein>
    <submittedName>
        <fullName evidence="8">Phospholipase A-2-activating</fullName>
    </submittedName>
</protein>
<dbReference type="OrthoDB" id="10265988at2759"/>
<dbReference type="Gene3D" id="3.10.20.870">
    <property type="entry name" value="PFU (PLAA family ubiquitin binding), C-terminal domain"/>
    <property type="match status" value="1"/>
</dbReference>
<dbReference type="InterPro" id="IPR038122">
    <property type="entry name" value="PFU_sf"/>
</dbReference>
<sequence length="806" mass="82200">MDDFRLRCELRGHLEDVRSLAVTPNGALLTGSRDKTIKLWREGPDGAFHEESTLVGHTDFVSALAYAPPGVLPGCPGGAVVSGSRDCTVIVWDLASAEPVQKLEGHQYQVSSVLVTPEGDVVSASLDKTIRVWRDGQCTATLEGHEAAVLCLAQLPNGDLLSGSGDCTIRVWSGGKCTATIAAHSDSVRGLALLPNVGVVSASHDQTLKVWTLSGECIAELVGHTALVYTAATTADGLVASGSEDNTARVWHADGTCLQTIEHPSNLWAVAFLPNGDLVTACSDHVARVWTREEQRAAPAELLEAYAAALAAKKAEAAASKDDGGGGGGGGLPAGLKLEDASVLLMPGTRDGQTKVVREGGAGVAYAWDASKGEWERIGEVVGSGDAGDTMTPGNKWHNGQLWDYVFDVDAEEGALPRKLAINRGDNPYLVADRFLEENELPASYKDQIVQFILQNTAGDAGPSAGTGTFVDPYTGAGAYVPPSTSGPSGSGAGGYGVTGGGADPFTGGGAAPPAHLPAKTYLIFDQVPGREAIRKKIAELSTAVAAEGGEAAAAALSEADLAEGGPLDSLLGAAAAAPSGGGGAATVSDADMAVLGKMLSWPAAQLFPALDIARLLVLERGAADRLAAAAGQLAAAGSGGTTGGLGAALAAATANPPVPAAQQTAARLACNCFVQPALLAWVQSAGSKLLEALDPAAASPNKNVRQGLATLLVNYSVMLAKLASSELEFKSRVLVLAVELLNASPADDAETRYRTLVAVGTLAGEHSKVRGLARELGFLSLTDSLKGSGGKVGEVAAEAAQTLRL</sequence>
<evidence type="ECO:0000256" key="1">
    <source>
        <dbReference type="ARBA" id="ARBA00004496"/>
    </source>
</evidence>
<dbReference type="CDD" id="cd00200">
    <property type="entry name" value="WD40"/>
    <property type="match status" value="1"/>
</dbReference>
<dbReference type="GO" id="GO:0005634">
    <property type="term" value="C:nucleus"/>
    <property type="evidence" value="ECO:0007669"/>
    <property type="project" value="TreeGrafter"/>
</dbReference>
<dbReference type="PROSITE" id="PS50294">
    <property type="entry name" value="WD_REPEATS_REGION"/>
    <property type="match status" value="6"/>
</dbReference>
<feature type="repeat" description="WD" evidence="5">
    <location>
        <begin position="10"/>
        <end position="40"/>
    </location>
</feature>
<feature type="repeat" description="WD" evidence="5">
    <location>
        <begin position="221"/>
        <end position="251"/>
    </location>
</feature>
<organism evidence="8 9">
    <name type="scientific">Micractinium conductrix</name>
    <dbReference type="NCBI Taxonomy" id="554055"/>
    <lineage>
        <taxon>Eukaryota</taxon>
        <taxon>Viridiplantae</taxon>
        <taxon>Chlorophyta</taxon>
        <taxon>core chlorophytes</taxon>
        <taxon>Trebouxiophyceae</taxon>
        <taxon>Chlorellales</taxon>
        <taxon>Chlorellaceae</taxon>
        <taxon>Chlorella clade</taxon>
        <taxon>Micractinium</taxon>
    </lineage>
</organism>
<dbReference type="InterPro" id="IPR015943">
    <property type="entry name" value="WD40/YVTN_repeat-like_dom_sf"/>
</dbReference>
<dbReference type="SMART" id="SM00320">
    <property type="entry name" value="WD40"/>
    <property type="match status" value="7"/>
</dbReference>
<feature type="repeat" description="WD" evidence="5">
    <location>
        <begin position="142"/>
        <end position="173"/>
    </location>
</feature>
<dbReference type="EMBL" id="LHPF02000002">
    <property type="protein sequence ID" value="PSC75649.1"/>
    <property type="molecule type" value="Genomic_DNA"/>
</dbReference>
<reference evidence="8 9" key="1">
    <citation type="journal article" date="2018" name="Plant J.">
        <title>Genome sequences of Chlorella sorokiniana UTEX 1602 and Micractinium conductrix SAG 241.80: implications to maltose excretion by a green alga.</title>
        <authorList>
            <person name="Arriola M.B."/>
            <person name="Velmurugan N."/>
            <person name="Zhang Y."/>
            <person name="Plunkett M.H."/>
            <person name="Hondzo H."/>
            <person name="Barney B.M."/>
        </authorList>
    </citation>
    <scope>NUCLEOTIDE SEQUENCE [LARGE SCALE GENOMIC DNA]</scope>
    <source>
        <strain evidence="8 9">SAG 241.80</strain>
    </source>
</reference>
<dbReference type="PROSITE" id="PS00678">
    <property type="entry name" value="WD_REPEATS_1"/>
    <property type="match status" value="1"/>
</dbReference>
<dbReference type="Gene3D" id="2.130.10.10">
    <property type="entry name" value="YVTN repeat-like/Quinoprotein amine dehydrogenase"/>
    <property type="match status" value="1"/>
</dbReference>
<evidence type="ECO:0000256" key="2">
    <source>
        <dbReference type="ARBA" id="ARBA00022490"/>
    </source>
</evidence>
<dbReference type="SUPFAM" id="SSF50978">
    <property type="entry name" value="WD40 repeat-like"/>
    <property type="match status" value="1"/>
</dbReference>
<dbReference type="InterPro" id="IPR015155">
    <property type="entry name" value="PFU"/>
</dbReference>
<dbReference type="Pfam" id="PF08324">
    <property type="entry name" value="PUL"/>
    <property type="match status" value="1"/>
</dbReference>
<keyword evidence="3 5" id="KW-0853">WD repeat</keyword>
<comment type="subcellular location">
    <subcellularLocation>
        <location evidence="1">Cytoplasm</location>
    </subcellularLocation>
</comment>
<dbReference type="PANTHER" id="PTHR19849:SF0">
    <property type="entry name" value="PHOSPHOLIPASE A-2-ACTIVATING PROTEIN"/>
    <property type="match status" value="1"/>
</dbReference>
<dbReference type="PROSITE" id="PS51396">
    <property type="entry name" value="PUL"/>
    <property type="match status" value="1"/>
</dbReference>
<evidence type="ECO:0000256" key="5">
    <source>
        <dbReference type="PROSITE-ProRule" id="PRU00221"/>
    </source>
</evidence>
<dbReference type="InterPro" id="IPR036322">
    <property type="entry name" value="WD40_repeat_dom_sf"/>
</dbReference>
<evidence type="ECO:0000313" key="9">
    <source>
        <dbReference type="Proteomes" id="UP000239649"/>
    </source>
</evidence>